<organism evidence="9 10">
    <name type="scientific">Eiseniibacteriota bacterium</name>
    <dbReference type="NCBI Taxonomy" id="2212470"/>
    <lineage>
        <taxon>Bacteria</taxon>
        <taxon>Candidatus Eiseniibacteriota</taxon>
    </lineage>
</organism>
<evidence type="ECO:0000256" key="1">
    <source>
        <dbReference type="ARBA" id="ARBA00004117"/>
    </source>
</evidence>
<dbReference type="PANTHER" id="PTHR30435">
    <property type="entry name" value="FLAGELLAR PROTEIN"/>
    <property type="match status" value="1"/>
</dbReference>
<dbReference type="NCBIfam" id="TIGR01395">
    <property type="entry name" value="FlgC"/>
    <property type="match status" value="1"/>
</dbReference>
<evidence type="ECO:0000256" key="6">
    <source>
        <dbReference type="RuleBase" id="RU362062"/>
    </source>
</evidence>
<keyword evidence="9" id="KW-0966">Cell projection</keyword>
<evidence type="ECO:0000313" key="10">
    <source>
        <dbReference type="Proteomes" id="UP000777784"/>
    </source>
</evidence>
<dbReference type="Pfam" id="PF06429">
    <property type="entry name" value="Flg_bbr_C"/>
    <property type="match status" value="1"/>
</dbReference>
<comment type="caution">
    <text evidence="9">The sequence shown here is derived from an EMBL/GenBank/DDBJ whole genome shotgun (WGS) entry which is preliminary data.</text>
</comment>
<evidence type="ECO:0000256" key="4">
    <source>
        <dbReference type="ARBA" id="ARBA00023143"/>
    </source>
</evidence>
<keyword evidence="4 6" id="KW-0975">Bacterial flagellum</keyword>
<evidence type="ECO:0000256" key="3">
    <source>
        <dbReference type="ARBA" id="ARBA00017941"/>
    </source>
</evidence>
<dbReference type="Proteomes" id="UP000777784">
    <property type="component" value="Unassembled WGS sequence"/>
</dbReference>
<dbReference type="InterPro" id="IPR010930">
    <property type="entry name" value="Flg_bb/hook_C_dom"/>
</dbReference>
<keyword evidence="9" id="KW-0969">Cilium</keyword>
<proteinExistence type="inferred from homology"/>
<comment type="similarity">
    <text evidence="2">Belongs to the flagella basal body rod proteins family.</text>
</comment>
<comment type="subunit">
    <text evidence="5 6">The basal body constitutes a major portion of the flagellar organelle and consists of four rings (L,P,S, and M) mounted on a central rod. The rod consists of about 26 subunits of FlgG in the distal portion, and FlgB, FlgC and FlgF are thought to build up the proximal portion of the rod with about 6 subunits each.</text>
</comment>
<dbReference type="PANTHER" id="PTHR30435:SF2">
    <property type="entry name" value="FLAGELLAR BASAL-BODY ROD PROTEIN FLGC"/>
    <property type="match status" value="1"/>
</dbReference>
<dbReference type="EMBL" id="JAHJDP010000085">
    <property type="protein sequence ID" value="MBU2692187.1"/>
    <property type="molecule type" value="Genomic_DNA"/>
</dbReference>
<feature type="domain" description="Flagellar basal body rod protein N-terminal" evidence="7">
    <location>
        <begin position="9"/>
        <end position="36"/>
    </location>
</feature>
<comment type="subcellular location">
    <subcellularLocation>
        <location evidence="1 6">Bacterial flagellum basal body</location>
    </subcellularLocation>
</comment>
<feature type="domain" description="Flagellar basal-body/hook protein C-terminal" evidence="8">
    <location>
        <begin position="123"/>
        <end position="167"/>
    </location>
</feature>
<keyword evidence="9" id="KW-0282">Flagellum</keyword>
<protein>
    <recommendedName>
        <fullName evidence="3 6">Flagellar basal-body rod protein FlgC</fullName>
    </recommendedName>
</protein>
<reference evidence="9" key="1">
    <citation type="submission" date="2021-05" db="EMBL/GenBank/DDBJ databases">
        <title>Energy efficiency and biological interactions define the core microbiome of deep oligotrophic groundwater.</title>
        <authorList>
            <person name="Mehrshad M."/>
            <person name="Lopez-Fernandez M."/>
            <person name="Bell E."/>
            <person name="Bernier-Latmani R."/>
            <person name="Bertilsson S."/>
            <person name="Dopson M."/>
        </authorList>
    </citation>
    <scope>NUCLEOTIDE SEQUENCE</scope>
    <source>
        <strain evidence="9">Modern_marine.mb.64</strain>
    </source>
</reference>
<name>A0A948RZR9_UNCEI</name>
<gene>
    <name evidence="9" type="primary">flgC</name>
    <name evidence="9" type="ORF">KJ970_14795</name>
</gene>
<evidence type="ECO:0000256" key="5">
    <source>
        <dbReference type="ARBA" id="ARBA00025933"/>
    </source>
</evidence>
<accession>A0A948RZR9</accession>
<dbReference type="InterPro" id="IPR006299">
    <property type="entry name" value="FlgC"/>
</dbReference>
<evidence type="ECO:0000259" key="8">
    <source>
        <dbReference type="Pfam" id="PF06429"/>
    </source>
</evidence>
<evidence type="ECO:0000259" key="7">
    <source>
        <dbReference type="Pfam" id="PF00460"/>
    </source>
</evidence>
<dbReference type="GO" id="GO:0071978">
    <property type="term" value="P:bacterial-type flagellum-dependent swarming motility"/>
    <property type="evidence" value="ECO:0007669"/>
    <property type="project" value="TreeGrafter"/>
</dbReference>
<evidence type="ECO:0000256" key="2">
    <source>
        <dbReference type="ARBA" id="ARBA00009677"/>
    </source>
</evidence>
<sequence>MRVGSLSSMDISAGALSAYRRQMDTIAENLANAQTTMTATGEPYRRKDVVFRVDEINQAVGDVIAPQALKGLRQTRAGHLQPMAAPASGRSEKLASVLVDSITDDPTPFVEVFDPSHPDADENGIVKYPNVDTAVEMVNLVLATRAYEANLASLAAMRQIYESALQMGRTA</sequence>
<dbReference type="Pfam" id="PF00460">
    <property type="entry name" value="Flg_bb_rod"/>
    <property type="match status" value="1"/>
</dbReference>
<evidence type="ECO:0000313" key="9">
    <source>
        <dbReference type="EMBL" id="MBU2692187.1"/>
    </source>
</evidence>
<dbReference type="InterPro" id="IPR001444">
    <property type="entry name" value="Flag_bb_rod_N"/>
</dbReference>
<dbReference type="GO" id="GO:0030694">
    <property type="term" value="C:bacterial-type flagellum basal body, rod"/>
    <property type="evidence" value="ECO:0007669"/>
    <property type="project" value="UniProtKB-UniRule"/>
</dbReference>
<dbReference type="AlphaFoldDB" id="A0A948RZR9"/>